<feature type="transmembrane region" description="Helical" evidence="1">
    <location>
        <begin position="696"/>
        <end position="721"/>
    </location>
</feature>
<evidence type="ECO:0000256" key="1">
    <source>
        <dbReference type="SAM" id="Phobius"/>
    </source>
</evidence>
<keyword evidence="3" id="KW-1185">Reference proteome</keyword>
<dbReference type="Proteomes" id="UP000796880">
    <property type="component" value="Unassembled WGS sequence"/>
</dbReference>
<keyword evidence="1" id="KW-0812">Transmembrane</keyword>
<dbReference type="EMBL" id="VOIH02000009">
    <property type="protein sequence ID" value="KAF3438570.1"/>
    <property type="molecule type" value="Genomic_DNA"/>
</dbReference>
<protein>
    <submittedName>
        <fullName evidence="2">Uncharacterized protein</fullName>
    </submittedName>
</protein>
<dbReference type="PANTHER" id="PTHR31860:SF6">
    <property type="entry name" value="HEAT-INDUCIBLE TRANSCRIPTION REPRESSOR (DUF639)"/>
    <property type="match status" value="1"/>
</dbReference>
<dbReference type="Pfam" id="PF04842">
    <property type="entry name" value="DUF639"/>
    <property type="match status" value="1"/>
</dbReference>
<dbReference type="AlphaFoldDB" id="A0A8K0E348"/>
<dbReference type="PANTHER" id="PTHR31860">
    <property type="entry name" value="HEAT-INDUCIBLE TRANSCRIPTION REPRESSOR (DUF639)-RELATED"/>
    <property type="match status" value="1"/>
</dbReference>
<accession>A0A8K0E348</accession>
<evidence type="ECO:0000313" key="2">
    <source>
        <dbReference type="EMBL" id="KAF3438570.1"/>
    </source>
</evidence>
<sequence>MSAPSQLGLVSLAVYVIINRENLRARADIDGKGTGLNLENFSTLGFEQKVVCVAKLPNVALCNCLLYTSTIKEMAMASKTRNILENLVREGSFRWLLSNHSPFDDEFEEMGRSPSASRNWIPELSPIANIVVRRCSKILGVPTTELHESFNAEASDSIKHPSRYARNLLEYCCFRALALSTQKTGHLGDKKFRRLTYDMMVAWEAPAATSQPLVNIDEDISVGVEAFSRIAPAVPIIANVIISKNLFEVLTTTTDGRLQFFIYDKYLSALERATKKMKTQSESSLLSSIRPSRGEKILEVDGTVTTQPVLEHVGISTWPGRLILTDYALYFEALRVVSFDKPKCYDLSEDLKQVIKPELTGPWGTRLFDKAVLYKSISLSEPVVIEFPELKGHARRDYWLAIIREIFYVHRFIKEFQIKGVERNEVLSKSVLGILRLQAIREISSTIPLSCETLLMFNLCDQLPGGDLILETLANMLTIRGLDRTNNSRDGGGMSSISALDMVSNLGFVFGSNSNDPNDTSLVVGEITVGEINPLERAVKESRNNYEKMVMAQATVDGVKVDGIDTNLAVMKELLFPISELGKWLLSLAYWEDPVKSSVFCCVFSYIIWRQWLGYAFAAILILMAVFMVVTRIFSQGKPVDEVKVLAPPPMNTMEQLLAVQNAISQAEEFIQDGNIVLLKLRALLLSIFPQASEKFAVALISMAVILALIPIKYLALLMFLETFTRYSLPRRASTERAMRRLREWWFSIPAAPVILEREKEDKKSK</sequence>
<name>A0A8K0E348_9ROSA</name>
<gene>
    <name evidence="2" type="ORF">FNV43_RR21333</name>
</gene>
<keyword evidence="1" id="KW-1133">Transmembrane helix</keyword>
<dbReference type="OrthoDB" id="2016709at2759"/>
<comment type="caution">
    <text evidence="2">The sequence shown here is derived from an EMBL/GenBank/DDBJ whole genome shotgun (WGS) entry which is preliminary data.</text>
</comment>
<organism evidence="2 3">
    <name type="scientific">Rhamnella rubrinervis</name>
    <dbReference type="NCBI Taxonomy" id="2594499"/>
    <lineage>
        <taxon>Eukaryota</taxon>
        <taxon>Viridiplantae</taxon>
        <taxon>Streptophyta</taxon>
        <taxon>Embryophyta</taxon>
        <taxon>Tracheophyta</taxon>
        <taxon>Spermatophyta</taxon>
        <taxon>Magnoliopsida</taxon>
        <taxon>eudicotyledons</taxon>
        <taxon>Gunneridae</taxon>
        <taxon>Pentapetalae</taxon>
        <taxon>rosids</taxon>
        <taxon>fabids</taxon>
        <taxon>Rosales</taxon>
        <taxon>Rhamnaceae</taxon>
        <taxon>rhamnoid group</taxon>
        <taxon>Rhamneae</taxon>
        <taxon>Rhamnella</taxon>
    </lineage>
</organism>
<evidence type="ECO:0000313" key="3">
    <source>
        <dbReference type="Proteomes" id="UP000796880"/>
    </source>
</evidence>
<feature type="transmembrane region" description="Helical" evidence="1">
    <location>
        <begin position="612"/>
        <end position="634"/>
    </location>
</feature>
<proteinExistence type="predicted"/>
<reference evidence="2" key="1">
    <citation type="submission" date="2020-03" db="EMBL/GenBank/DDBJ databases">
        <title>A high-quality chromosome-level genome assembly of a woody plant with both climbing and erect habits, Rhamnella rubrinervis.</title>
        <authorList>
            <person name="Lu Z."/>
            <person name="Yang Y."/>
            <person name="Zhu X."/>
            <person name="Sun Y."/>
        </authorList>
    </citation>
    <scope>NUCLEOTIDE SEQUENCE</scope>
    <source>
        <strain evidence="2">BYM</strain>
        <tissue evidence="2">Leaf</tissue>
    </source>
</reference>
<dbReference type="InterPro" id="IPR006927">
    <property type="entry name" value="DUF639"/>
</dbReference>
<keyword evidence="1" id="KW-0472">Membrane</keyword>